<evidence type="ECO:0000259" key="8">
    <source>
        <dbReference type="PROSITE" id="PS01225"/>
    </source>
</evidence>
<dbReference type="Pfam" id="PF00090">
    <property type="entry name" value="TSP_1"/>
    <property type="match status" value="4"/>
</dbReference>
<dbReference type="Proteomes" id="UP000095280">
    <property type="component" value="Unplaced"/>
</dbReference>
<comment type="caution">
    <text evidence="7">Lacks conserved residue(s) required for the propagation of feature annotation.</text>
</comment>
<dbReference type="Gene3D" id="2.10.25.10">
    <property type="entry name" value="Laminin"/>
    <property type="match status" value="3"/>
</dbReference>
<evidence type="ECO:0000256" key="2">
    <source>
        <dbReference type="ARBA" id="ARBA00022525"/>
    </source>
</evidence>
<keyword evidence="2" id="KW-0964">Secreted</keyword>
<evidence type="ECO:0000256" key="1">
    <source>
        <dbReference type="ARBA" id="ARBA00004613"/>
    </source>
</evidence>
<dbReference type="SMART" id="SM00209">
    <property type="entry name" value="TSP1"/>
    <property type="match status" value="6"/>
</dbReference>
<proteinExistence type="predicted"/>
<dbReference type="CDD" id="cd19941">
    <property type="entry name" value="TIL"/>
    <property type="match status" value="3"/>
</dbReference>
<dbReference type="InterPro" id="IPR036383">
    <property type="entry name" value="TSP1_rpt_sf"/>
</dbReference>
<dbReference type="InterPro" id="IPR044004">
    <property type="entry name" value="TSP1_spondin_dom"/>
</dbReference>
<dbReference type="Pfam" id="PF19028">
    <property type="entry name" value="TSP1_spondin"/>
    <property type="match status" value="1"/>
</dbReference>
<feature type="domain" description="CTCK" evidence="8">
    <location>
        <begin position="1190"/>
        <end position="1288"/>
    </location>
</feature>
<dbReference type="InterPro" id="IPR006207">
    <property type="entry name" value="Cys_knot_C"/>
</dbReference>
<dbReference type="PROSITE" id="PS01225">
    <property type="entry name" value="CTCK_2"/>
    <property type="match status" value="1"/>
</dbReference>
<dbReference type="InterPro" id="IPR002919">
    <property type="entry name" value="TIL_dom"/>
</dbReference>
<dbReference type="WBParaSite" id="maker-uti_cns_0008635-snap-gene-0.2-mRNA-1">
    <property type="protein sequence ID" value="maker-uti_cns_0008635-snap-gene-0.2-mRNA-1"/>
    <property type="gene ID" value="maker-uti_cns_0008635-snap-gene-0.2"/>
</dbReference>
<dbReference type="PANTHER" id="PTHR22906">
    <property type="entry name" value="PROPERDIN"/>
    <property type="match status" value="1"/>
</dbReference>
<keyword evidence="5" id="KW-1015">Disulfide bond</keyword>
<accession>A0A1I8HXX0</accession>
<dbReference type="PROSITE" id="PS50092">
    <property type="entry name" value="TSP1"/>
    <property type="match status" value="6"/>
</dbReference>
<evidence type="ECO:0000313" key="9">
    <source>
        <dbReference type="Proteomes" id="UP000095280"/>
    </source>
</evidence>
<evidence type="ECO:0000256" key="7">
    <source>
        <dbReference type="PROSITE-ProRule" id="PRU00039"/>
    </source>
</evidence>
<protein>
    <submittedName>
        <fullName evidence="10">CTCK domain-containing protein</fullName>
    </submittedName>
</protein>
<organism evidence="9 10">
    <name type="scientific">Macrostomum lignano</name>
    <dbReference type="NCBI Taxonomy" id="282301"/>
    <lineage>
        <taxon>Eukaryota</taxon>
        <taxon>Metazoa</taxon>
        <taxon>Spiralia</taxon>
        <taxon>Lophotrochozoa</taxon>
        <taxon>Platyhelminthes</taxon>
        <taxon>Rhabditophora</taxon>
        <taxon>Macrostomorpha</taxon>
        <taxon>Macrostomida</taxon>
        <taxon>Macrostomidae</taxon>
        <taxon>Macrostomum</taxon>
    </lineage>
</organism>
<evidence type="ECO:0000313" key="10">
    <source>
        <dbReference type="WBParaSite" id="maker-uti_cns_0008635-snap-gene-0.2-mRNA-1"/>
    </source>
</evidence>
<dbReference type="SUPFAM" id="SSF57567">
    <property type="entry name" value="Serine protease inhibitors"/>
    <property type="match status" value="3"/>
</dbReference>
<keyword evidence="9" id="KW-1185">Reference proteome</keyword>
<evidence type="ECO:0000256" key="6">
    <source>
        <dbReference type="ARBA" id="ARBA00023180"/>
    </source>
</evidence>
<dbReference type="SUPFAM" id="SSF82895">
    <property type="entry name" value="TSP-1 type 1 repeat"/>
    <property type="match status" value="6"/>
</dbReference>
<dbReference type="InterPro" id="IPR000884">
    <property type="entry name" value="TSP1_rpt"/>
</dbReference>
<keyword evidence="3" id="KW-0732">Signal</keyword>
<dbReference type="InterPro" id="IPR036084">
    <property type="entry name" value="Ser_inhib-like_sf"/>
</dbReference>
<sequence>RCIEEDGMANNGPIGLSDISVSASTQGVGLIAQSELNLLRPSTSGLDVNRAPSVTRKDESISFDFNVSGDDGIIGGTQSGYTASDLEKLRLSSPVPFNLNRPTATSFSNPNENILIEVNPAAESTSGVEIGRIELRFTAPEVTAVRVYNKPTLSQPNWDTYYFSGSNLTNCKSDLMRCIEEDGMANNGPIGLSDISVSASTQGVGLIAQSELNLLRPSTSGLDVNRAPSVTRKDESISFDFNVSGDDGSQSIIGKLSIISSTPGLITSIQLYKSSGVAATFTLVKSANSAEDVATCVGLIAQSELNLLRPSTSGLDVNRAPSVTRKDESISFDFNVSGDDGTTPPPCLARGDCECMVAMSEVSKELQLSESYPRDVWVELDGTSGLSSPLEKINEGDMLESGVVIRIDCGQCSCSNGALRCSKTNCSNDCQWGQWKPWGSCSSTCGTGVRYRNRTVASPARFGGEPCQPKDFQEFELCNTQRCPCVWSQWSAWSDCSQTCNGGVKTRTRTPQGDCLLEDATTETALCNVHPCGSTTTSPSCSEGKVMRQCSTTSCPYTCGHVTNETCSDQLACSTGCFCEQGFVFDEKARACVKPDQCTCDLTTLSCGLCSQGRCVNGVATCVPTKNCDCTWGPWSDWEPCSKACDGGSRTRTRAQATSRRGTGRACVGLASESEPCNTGRCPGCLDRFGNRVPPGETMPSENPCEICYCSYFTGRPECMPKRPDDASNPAPQWSDWSEFSACSAPCGTGTKRRSRACVRLCVNDTRSCAPDARGRMDADQQSCNRQDCAPPVDCKSPTGLTAPAMPTLRLRQITRQAANGGKACPSTYEVVPCSKQCKVDCLVGQWSAWSERVKNCVGTGCNPSCGVGERERTRPVLRPAANGGQACRDHEFEPVLMPCNETVCSGPETLISCATKCWRTCSDVRANKQCQDVGCMQGCGCAGDKVREADTCVAVAECSCEHPENASRLMPPGSVVNKACNKCTCVSGQFVCEEKSCAQDCVWSAWQKVGGCNVTCGSGKQTWTRSIATPAANGGAECVGPTSRVTDCFGDEGACCNPNDAYVDTGRCETTCAQLLNPELAQPQSNCQPGCQCKPGMARNANGSCVSIQDCFACQVNGVAWPSGRVDVDRANCSKRLCLHGQLSTQPLELSEVPPCTLSDEVQAGTAGSEAQRVMDKSGCCYRASLRACARGSTLLREAKRPNGRFCRFATPVSIDRCVGACPGSNSVHVTEQGTVKVMGECSCCNPTGYRAKPAITAACTDGGSMQLTLYAIEGCKCSAGLKPSSPPGAADSANWADAGRVLLGGSELSGGLLELVQGPAKQLPFLLARRGQAVRQLEHGQPAEVVAGAEQQAG</sequence>
<evidence type="ECO:0000256" key="3">
    <source>
        <dbReference type="ARBA" id="ARBA00022729"/>
    </source>
</evidence>
<evidence type="ECO:0000256" key="5">
    <source>
        <dbReference type="ARBA" id="ARBA00023157"/>
    </source>
</evidence>
<dbReference type="Gene3D" id="2.20.100.10">
    <property type="entry name" value="Thrombospondin type-1 (TSP1) repeat"/>
    <property type="match status" value="6"/>
</dbReference>
<dbReference type="InterPro" id="IPR052065">
    <property type="entry name" value="Compl_asym_regulator"/>
</dbReference>
<name>A0A1I8HXX0_9PLAT</name>
<comment type="subcellular location">
    <subcellularLocation>
        <location evidence="1">Secreted</location>
    </subcellularLocation>
</comment>
<evidence type="ECO:0000256" key="4">
    <source>
        <dbReference type="ARBA" id="ARBA00022737"/>
    </source>
</evidence>
<dbReference type="Pfam" id="PF01826">
    <property type="entry name" value="TIL"/>
    <property type="match status" value="3"/>
</dbReference>
<keyword evidence="6" id="KW-0325">Glycoprotein</keyword>
<keyword evidence="4" id="KW-0677">Repeat</keyword>
<dbReference type="PANTHER" id="PTHR22906:SF43">
    <property type="entry name" value="PROPERDIN"/>
    <property type="match status" value="1"/>
</dbReference>
<reference evidence="10" key="1">
    <citation type="submission" date="2016-11" db="UniProtKB">
        <authorList>
            <consortium name="WormBaseParasite"/>
        </authorList>
    </citation>
    <scope>IDENTIFICATION</scope>
</reference>